<protein>
    <submittedName>
        <fullName evidence="2">Uncharacterized protein</fullName>
    </submittedName>
</protein>
<proteinExistence type="predicted"/>
<evidence type="ECO:0000313" key="2">
    <source>
        <dbReference type="EMBL" id="TEB18471.1"/>
    </source>
</evidence>
<evidence type="ECO:0000313" key="3">
    <source>
        <dbReference type="Proteomes" id="UP000298030"/>
    </source>
</evidence>
<accession>A0A4Y7SAE7</accession>
<feature type="region of interest" description="Disordered" evidence="1">
    <location>
        <begin position="13"/>
        <end position="57"/>
    </location>
</feature>
<reference evidence="2 3" key="1">
    <citation type="journal article" date="2019" name="Nat. Ecol. Evol.">
        <title>Megaphylogeny resolves global patterns of mushroom evolution.</title>
        <authorList>
            <person name="Varga T."/>
            <person name="Krizsan K."/>
            <person name="Foldi C."/>
            <person name="Dima B."/>
            <person name="Sanchez-Garcia M."/>
            <person name="Sanchez-Ramirez S."/>
            <person name="Szollosi G.J."/>
            <person name="Szarkandi J.G."/>
            <person name="Papp V."/>
            <person name="Albert L."/>
            <person name="Andreopoulos W."/>
            <person name="Angelini C."/>
            <person name="Antonin V."/>
            <person name="Barry K.W."/>
            <person name="Bougher N.L."/>
            <person name="Buchanan P."/>
            <person name="Buyck B."/>
            <person name="Bense V."/>
            <person name="Catcheside P."/>
            <person name="Chovatia M."/>
            <person name="Cooper J."/>
            <person name="Damon W."/>
            <person name="Desjardin D."/>
            <person name="Finy P."/>
            <person name="Geml J."/>
            <person name="Haridas S."/>
            <person name="Hughes K."/>
            <person name="Justo A."/>
            <person name="Karasinski D."/>
            <person name="Kautmanova I."/>
            <person name="Kiss B."/>
            <person name="Kocsube S."/>
            <person name="Kotiranta H."/>
            <person name="LaButti K.M."/>
            <person name="Lechner B.E."/>
            <person name="Liimatainen K."/>
            <person name="Lipzen A."/>
            <person name="Lukacs Z."/>
            <person name="Mihaltcheva S."/>
            <person name="Morgado L.N."/>
            <person name="Niskanen T."/>
            <person name="Noordeloos M.E."/>
            <person name="Ohm R.A."/>
            <person name="Ortiz-Santana B."/>
            <person name="Ovrebo C."/>
            <person name="Racz N."/>
            <person name="Riley R."/>
            <person name="Savchenko A."/>
            <person name="Shiryaev A."/>
            <person name="Soop K."/>
            <person name="Spirin V."/>
            <person name="Szebenyi C."/>
            <person name="Tomsovsky M."/>
            <person name="Tulloss R.E."/>
            <person name="Uehling J."/>
            <person name="Grigoriev I.V."/>
            <person name="Vagvolgyi C."/>
            <person name="Papp T."/>
            <person name="Martin F.M."/>
            <person name="Miettinen O."/>
            <person name="Hibbett D.S."/>
            <person name="Nagy L.G."/>
        </authorList>
    </citation>
    <scope>NUCLEOTIDE SEQUENCE [LARGE SCALE GENOMIC DNA]</scope>
    <source>
        <strain evidence="2 3">FP101781</strain>
    </source>
</reference>
<dbReference type="AlphaFoldDB" id="A0A4Y7SAE7"/>
<evidence type="ECO:0000256" key="1">
    <source>
        <dbReference type="SAM" id="MobiDB-lite"/>
    </source>
</evidence>
<comment type="caution">
    <text evidence="2">The sequence shown here is derived from an EMBL/GenBank/DDBJ whole genome shotgun (WGS) entry which is preliminary data.</text>
</comment>
<dbReference type="InterPro" id="IPR046521">
    <property type="entry name" value="DUF6698"/>
</dbReference>
<organism evidence="2 3">
    <name type="scientific">Coprinellus micaceus</name>
    <name type="common">Glistening ink-cap mushroom</name>
    <name type="synonym">Coprinus micaceus</name>
    <dbReference type="NCBI Taxonomy" id="71717"/>
    <lineage>
        <taxon>Eukaryota</taxon>
        <taxon>Fungi</taxon>
        <taxon>Dikarya</taxon>
        <taxon>Basidiomycota</taxon>
        <taxon>Agaricomycotina</taxon>
        <taxon>Agaricomycetes</taxon>
        <taxon>Agaricomycetidae</taxon>
        <taxon>Agaricales</taxon>
        <taxon>Agaricineae</taxon>
        <taxon>Psathyrellaceae</taxon>
        <taxon>Coprinellus</taxon>
    </lineage>
</organism>
<keyword evidence="3" id="KW-1185">Reference proteome</keyword>
<sequence>MLHIAGGRIIYTGTLPRSRDKEKRPSPIGDGEGQSSQILGRRSRSASDSEDDPVDNLSWAPRKKAYAPSSPLGCIRAKIHDAFLRSRSDPLISHGRHFGRTVHAFCRPFTLLKEGLSRQLQIQAEVLNEDDLSEQEQREHGIFQALLAISPGLDRRLLTASADELHYVAEMINKGATGARAGDIKALKSAIIDWIGPPGGYISPPLSRNVKTDRGFFHMTTGALLCPATLDWDDASTREKLKSGELSVTGDVWPTFLYHGGFNADNPWEGLLKGDILVLAYKYVFTSPSSVDNETRATRSGNAEIHGMKGVTIASVAYIATLQVRFALSSSAVFSRNDRSTDSERFYKSIIDWLESPSEIDEVGELLRWWNR</sequence>
<gene>
    <name evidence="2" type="ORF">FA13DRAFT_1648706</name>
</gene>
<dbReference type="OrthoDB" id="2662502at2759"/>
<name>A0A4Y7SAE7_COPMI</name>
<dbReference type="Pfam" id="PF20414">
    <property type="entry name" value="DUF6698"/>
    <property type="match status" value="1"/>
</dbReference>
<dbReference type="Proteomes" id="UP000298030">
    <property type="component" value="Unassembled WGS sequence"/>
</dbReference>
<dbReference type="EMBL" id="QPFP01000250">
    <property type="protein sequence ID" value="TEB18471.1"/>
    <property type="molecule type" value="Genomic_DNA"/>
</dbReference>